<keyword evidence="3" id="KW-1133">Transmembrane helix</keyword>
<sequence length="233" mass="26381">MTTTASCTQPNPARPPRAPHHRRSHLARLWKRAFDLLVASALGVIVLPVAVITALLIWWQMGSPVCFRQRRPGLHGKVFEIWKFRTMRNGPEPDEVRLTTLGRWLRRLSLDELPQLLNVLRGEMSLVGPRPLLEEYLPLYSPEQARRHEVPPGITGWAQVNGRNALTWEDTFALDVWYVDHWSPALDLRILLMTILRVLRGTGVSQPGQATREKFTGSRPRVGQAPPPPPVVG</sequence>
<protein>
    <submittedName>
        <fullName evidence="5">Lipid carrier: UDP-N-acetylgalactosaminyltransferase</fullName>
    </submittedName>
</protein>
<name>A0A367ZT69_9BACT</name>
<evidence type="ECO:0000256" key="2">
    <source>
        <dbReference type="SAM" id="MobiDB-lite"/>
    </source>
</evidence>
<evidence type="ECO:0000256" key="1">
    <source>
        <dbReference type="ARBA" id="ARBA00006464"/>
    </source>
</evidence>
<organism evidence="5 6">
    <name type="scientific">Candidatus Ozemobacter sibiricus</name>
    <dbReference type="NCBI Taxonomy" id="2268124"/>
    <lineage>
        <taxon>Bacteria</taxon>
        <taxon>Candidatus Ozemobacteria</taxon>
        <taxon>Candidatus Ozemobacterales</taxon>
        <taxon>Candidatus Ozemobacteraceae</taxon>
        <taxon>Candidatus Ozemobacter</taxon>
    </lineage>
</organism>
<feature type="domain" description="Bacterial sugar transferase" evidence="4">
    <location>
        <begin position="31"/>
        <end position="199"/>
    </location>
</feature>
<feature type="transmembrane region" description="Helical" evidence="3">
    <location>
        <begin position="33"/>
        <end position="59"/>
    </location>
</feature>
<gene>
    <name evidence="5" type="ORF">OZSIB_2875</name>
</gene>
<dbReference type="Pfam" id="PF02397">
    <property type="entry name" value="Bac_transf"/>
    <property type="match status" value="1"/>
</dbReference>
<evidence type="ECO:0000313" key="5">
    <source>
        <dbReference type="EMBL" id="RCK80562.1"/>
    </source>
</evidence>
<dbReference type="GO" id="GO:0016780">
    <property type="term" value="F:phosphotransferase activity, for other substituted phosphate groups"/>
    <property type="evidence" value="ECO:0007669"/>
    <property type="project" value="TreeGrafter"/>
</dbReference>
<dbReference type="InterPro" id="IPR003362">
    <property type="entry name" value="Bact_transf"/>
</dbReference>
<keyword evidence="3" id="KW-0472">Membrane</keyword>
<evidence type="ECO:0000313" key="6">
    <source>
        <dbReference type="Proteomes" id="UP000252355"/>
    </source>
</evidence>
<comment type="caution">
    <text evidence="5">The sequence shown here is derived from an EMBL/GenBank/DDBJ whole genome shotgun (WGS) entry which is preliminary data.</text>
</comment>
<evidence type="ECO:0000259" key="4">
    <source>
        <dbReference type="Pfam" id="PF02397"/>
    </source>
</evidence>
<dbReference type="Proteomes" id="UP000252355">
    <property type="component" value="Unassembled WGS sequence"/>
</dbReference>
<dbReference type="PANTHER" id="PTHR30576">
    <property type="entry name" value="COLANIC BIOSYNTHESIS UDP-GLUCOSE LIPID CARRIER TRANSFERASE"/>
    <property type="match status" value="1"/>
</dbReference>
<feature type="region of interest" description="Disordered" evidence="2">
    <location>
        <begin position="1"/>
        <end position="21"/>
    </location>
</feature>
<reference evidence="5 6" key="1">
    <citation type="submission" date="2018-05" db="EMBL/GenBank/DDBJ databases">
        <title>A metagenomic window into the 2 km-deep terrestrial subsurface aquifer revealed taxonomically and functionally diverse microbial community comprising novel uncultured bacterial lineages.</title>
        <authorList>
            <person name="Kadnikov V.V."/>
            <person name="Mardanov A.V."/>
            <person name="Beletsky A.V."/>
            <person name="Banks D."/>
            <person name="Pimenov N.V."/>
            <person name="Frank Y.A."/>
            <person name="Karnachuk O.V."/>
            <person name="Ravin N.V."/>
        </authorList>
    </citation>
    <scope>NUCLEOTIDE SEQUENCE [LARGE SCALE GENOMIC DNA]</scope>
    <source>
        <strain evidence="5">BY5</strain>
    </source>
</reference>
<evidence type="ECO:0000256" key="3">
    <source>
        <dbReference type="SAM" id="Phobius"/>
    </source>
</evidence>
<feature type="region of interest" description="Disordered" evidence="2">
    <location>
        <begin position="206"/>
        <end position="233"/>
    </location>
</feature>
<dbReference type="PANTHER" id="PTHR30576:SF8">
    <property type="entry name" value="UNDECAPRENYL-PHOSPHATE GALACTOSE PHOSPHOTRANSFERASE"/>
    <property type="match status" value="1"/>
</dbReference>
<keyword evidence="5" id="KW-0808">Transferase</keyword>
<comment type="similarity">
    <text evidence="1">Belongs to the bacterial sugar transferase family.</text>
</comment>
<accession>A0A367ZT69</accession>
<dbReference type="AlphaFoldDB" id="A0A367ZT69"/>
<proteinExistence type="inferred from homology"/>
<dbReference type="EMBL" id="QOQW01000005">
    <property type="protein sequence ID" value="RCK80562.1"/>
    <property type="molecule type" value="Genomic_DNA"/>
</dbReference>
<keyword evidence="3" id="KW-0812">Transmembrane</keyword>